<evidence type="ECO:0000256" key="1">
    <source>
        <dbReference type="SAM" id="MobiDB-lite"/>
    </source>
</evidence>
<organism evidence="2 3">
    <name type="scientific">Daphnia pulex</name>
    <name type="common">Water flea</name>
    <dbReference type="NCBI Taxonomy" id="6669"/>
    <lineage>
        <taxon>Eukaryota</taxon>
        <taxon>Metazoa</taxon>
        <taxon>Ecdysozoa</taxon>
        <taxon>Arthropoda</taxon>
        <taxon>Crustacea</taxon>
        <taxon>Branchiopoda</taxon>
        <taxon>Diplostraca</taxon>
        <taxon>Cladocera</taxon>
        <taxon>Anomopoda</taxon>
        <taxon>Daphniidae</taxon>
        <taxon>Daphnia</taxon>
    </lineage>
</organism>
<evidence type="ECO:0000313" key="2">
    <source>
        <dbReference type="EMBL" id="EFX76207.1"/>
    </source>
</evidence>
<proteinExistence type="predicted"/>
<dbReference type="Proteomes" id="UP000000305">
    <property type="component" value="Unassembled WGS sequence"/>
</dbReference>
<name>E9GWD6_DAPPU</name>
<feature type="region of interest" description="Disordered" evidence="1">
    <location>
        <begin position="47"/>
        <end position="74"/>
    </location>
</feature>
<accession>E9GWD6</accession>
<sequence length="74" mass="8535">MEISDDSDAISDSEEEYSRSIGTIVTVNRMQDVSIGYNAALEKRMYRAQQERKPPNPTSFDEAEELIREHPHYS</sequence>
<dbReference type="AlphaFoldDB" id="E9GWD6"/>
<evidence type="ECO:0000313" key="3">
    <source>
        <dbReference type="Proteomes" id="UP000000305"/>
    </source>
</evidence>
<dbReference type="KEGG" id="dpx:DAPPUDRAFT_249304"/>
<dbReference type="InParanoid" id="E9GWD6"/>
<feature type="compositionally biased region" description="Basic and acidic residues" evidence="1">
    <location>
        <begin position="65"/>
        <end position="74"/>
    </location>
</feature>
<gene>
    <name evidence="2" type="ORF">DAPPUDRAFT_249304</name>
</gene>
<reference evidence="2 3" key="1">
    <citation type="journal article" date="2011" name="Science">
        <title>The ecoresponsive genome of Daphnia pulex.</title>
        <authorList>
            <person name="Colbourne J.K."/>
            <person name="Pfrender M.E."/>
            <person name="Gilbert D."/>
            <person name="Thomas W.K."/>
            <person name="Tucker A."/>
            <person name="Oakley T.H."/>
            <person name="Tokishita S."/>
            <person name="Aerts A."/>
            <person name="Arnold G.J."/>
            <person name="Basu M.K."/>
            <person name="Bauer D.J."/>
            <person name="Caceres C.E."/>
            <person name="Carmel L."/>
            <person name="Casola C."/>
            <person name="Choi J.H."/>
            <person name="Detter J.C."/>
            <person name="Dong Q."/>
            <person name="Dusheyko S."/>
            <person name="Eads B.D."/>
            <person name="Frohlich T."/>
            <person name="Geiler-Samerotte K.A."/>
            <person name="Gerlach D."/>
            <person name="Hatcher P."/>
            <person name="Jogdeo S."/>
            <person name="Krijgsveld J."/>
            <person name="Kriventseva E.V."/>
            <person name="Kultz D."/>
            <person name="Laforsch C."/>
            <person name="Lindquist E."/>
            <person name="Lopez J."/>
            <person name="Manak J.R."/>
            <person name="Muller J."/>
            <person name="Pangilinan J."/>
            <person name="Patwardhan R.P."/>
            <person name="Pitluck S."/>
            <person name="Pritham E.J."/>
            <person name="Rechtsteiner A."/>
            <person name="Rho M."/>
            <person name="Rogozin I.B."/>
            <person name="Sakarya O."/>
            <person name="Salamov A."/>
            <person name="Schaack S."/>
            <person name="Shapiro H."/>
            <person name="Shiga Y."/>
            <person name="Skalitzky C."/>
            <person name="Smith Z."/>
            <person name="Souvorov A."/>
            <person name="Sung W."/>
            <person name="Tang Z."/>
            <person name="Tsuchiya D."/>
            <person name="Tu H."/>
            <person name="Vos H."/>
            <person name="Wang M."/>
            <person name="Wolf Y.I."/>
            <person name="Yamagata H."/>
            <person name="Yamada T."/>
            <person name="Ye Y."/>
            <person name="Shaw J.R."/>
            <person name="Andrews J."/>
            <person name="Crease T.J."/>
            <person name="Tang H."/>
            <person name="Lucas S.M."/>
            <person name="Robertson H.M."/>
            <person name="Bork P."/>
            <person name="Koonin E.V."/>
            <person name="Zdobnov E.M."/>
            <person name="Grigoriev I.V."/>
            <person name="Lynch M."/>
            <person name="Boore J.L."/>
        </authorList>
    </citation>
    <scope>NUCLEOTIDE SEQUENCE [LARGE SCALE GENOMIC DNA]</scope>
</reference>
<keyword evidence="3" id="KW-1185">Reference proteome</keyword>
<dbReference type="EMBL" id="GL732570">
    <property type="protein sequence ID" value="EFX76207.1"/>
    <property type="molecule type" value="Genomic_DNA"/>
</dbReference>
<dbReference type="HOGENOM" id="CLU_2690337_0_0_1"/>
<protein>
    <submittedName>
        <fullName evidence="2">Uncharacterized protein</fullName>
    </submittedName>
</protein>